<reference evidence="5" key="2">
    <citation type="submission" date="2014-07" db="EMBL/GenBank/DDBJ databases">
        <title>Algae sense exact temperatures: small heat shock proteins are expressed at the survival threshold temperature in Cyanidioschyzon merolae and Chlamydomonas reinhardtii.</title>
        <authorList>
            <person name="Kobayashi Y."/>
            <person name="Harada N."/>
            <person name="Nishimura Y."/>
            <person name="Saito T."/>
            <person name="Nakamura M."/>
            <person name="Fujiwara T."/>
            <person name="Kuroiwa T."/>
            <person name="Misumi O."/>
        </authorList>
    </citation>
    <scope>NUCLEOTIDE SEQUENCE</scope>
</reference>
<dbReference type="SMR" id="A0A0B6VL80"/>
<dbReference type="PROSITE" id="PS01031">
    <property type="entry name" value="SHSP"/>
    <property type="match status" value="1"/>
</dbReference>
<dbReference type="SUPFAM" id="SSF49764">
    <property type="entry name" value="HSP20-like chaperones"/>
    <property type="match status" value="1"/>
</dbReference>
<dbReference type="Gene3D" id="2.60.40.790">
    <property type="match status" value="1"/>
</dbReference>
<dbReference type="InterPro" id="IPR008978">
    <property type="entry name" value="HSP20-like_chaperone"/>
</dbReference>
<comment type="similarity">
    <text evidence="2 3">Belongs to the small heat shock protein (HSP20) family.</text>
</comment>
<evidence type="ECO:0000313" key="5">
    <source>
        <dbReference type="EMBL" id="BAQ21712.1"/>
    </source>
</evidence>
<dbReference type="InterPro" id="IPR031107">
    <property type="entry name" value="Small_HSP"/>
</dbReference>
<evidence type="ECO:0000256" key="3">
    <source>
        <dbReference type="RuleBase" id="RU003616"/>
    </source>
</evidence>
<reference evidence="5" key="1">
    <citation type="journal article" date="2004" name="Nature">
        <title>Genome sequence of the ultrasmall unicellular red alga Cyanidioschyzon merolae 10D.</title>
        <authorList>
            <person name="Matsuzaki M."/>
            <person name="Misumi O."/>
            <person name="Shin-i T."/>
            <person name="Maruyama S."/>
            <person name="Takahara M."/>
            <person name="Miyagishima S."/>
            <person name="Mori T."/>
            <person name="Nishida K."/>
            <person name="Yagisawa F."/>
            <person name="Nishida K."/>
            <person name="Yoshida Y."/>
            <person name="Nishimura Y."/>
            <person name="Nakao S."/>
            <person name="Kobayashi T."/>
            <person name="Momoyama Y."/>
            <person name="Higashiyama T."/>
            <person name="Minoda A."/>
            <person name="Sano M."/>
            <person name="Nomoto H."/>
            <person name="Oishi K."/>
            <person name="Hayashi H."/>
            <person name="Ohta F."/>
            <person name="Nishizaka S."/>
            <person name="Haga S."/>
            <person name="Miura S."/>
            <person name="Morishita T."/>
            <person name="Kabeya Y."/>
            <person name="Terasawa K."/>
            <person name="Suzuki Y."/>
            <person name="Ishii Y."/>
            <person name="Asakawa S."/>
            <person name="Takano H."/>
            <person name="Ohta N."/>
            <person name="Kuroiwa H."/>
            <person name="Tanaka K."/>
            <person name="Shimizu N."/>
            <person name="Sugano S."/>
            <person name="Sato N."/>
            <person name="Nozaki H."/>
            <person name="Ogasawara N."/>
            <person name="Kohara Y."/>
            <person name="Kuroiwa T."/>
        </authorList>
    </citation>
    <scope>NUCLEOTIDE SEQUENCE</scope>
</reference>
<sequence length="241" mass="27292">MQYVLRSLQGNLKMLGQASAKLNFVVPFTGSSVVLRRPLMTPVGGRSPYAPALARSVAKRSLSSARTSLMQANANSRERDNERTLVRGRRDWGWPFSIMRRDPFFMSPLMDLDRFWSDFDALAQRSNAYLPALDITETNDAFVVSCELAGVPRENVKIALDGDILTVQGEKKWEHEEKDAKMHRMERSYGSFSRSVRLPTDVVDAENIKAQHKDGVLRITIPKKVKQQENVKEIPIEVSEV</sequence>
<dbReference type="PANTHER" id="PTHR11527">
    <property type="entry name" value="HEAT-SHOCK PROTEIN 20 FAMILY MEMBER"/>
    <property type="match status" value="1"/>
</dbReference>
<evidence type="ECO:0000259" key="4">
    <source>
        <dbReference type="PROSITE" id="PS01031"/>
    </source>
</evidence>
<evidence type="ECO:0000256" key="1">
    <source>
        <dbReference type="ARBA" id="ARBA00023016"/>
    </source>
</evidence>
<feature type="domain" description="SHSP" evidence="4">
    <location>
        <begin position="124"/>
        <end position="239"/>
    </location>
</feature>
<name>A0A0B6VL80_CYAME</name>
<dbReference type="AlphaFoldDB" id="A0A0B6VL80"/>
<dbReference type="InterPro" id="IPR002068">
    <property type="entry name" value="A-crystallin/Hsp20_dom"/>
</dbReference>
<keyword evidence="1 5" id="KW-0346">Stress response</keyword>
<proteinExistence type="inferred from homology"/>
<dbReference type="EMBL" id="AB979125">
    <property type="protein sequence ID" value="BAQ21712.1"/>
    <property type="molecule type" value="Genomic_DNA"/>
</dbReference>
<organism evidence="5">
    <name type="scientific">Cyanidioschyzon merolae</name>
    <name type="common">Red alga</name>
    <dbReference type="NCBI Taxonomy" id="45157"/>
    <lineage>
        <taxon>Eukaryota</taxon>
        <taxon>Rhodophyta</taxon>
        <taxon>Bangiophyceae</taxon>
        <taxon>Cyanidiales</taxon>
        <taxon>Cyanidiaceae</taxon>
        <taxon>Cyanidioschyzon</taxon>
    </lineage>
</organism>
<accession>A0A0B6VL80</accession>
<dbReference type="CDD" id="cd06464">
    <property type="entry name" value="ACD_sHsps-like"/>
    <property type="match status" value="1"/>
</dbReference>
<evidence type="ECO:0000256" key="2">
    <source>
        <dbReference type="PROSITE-ProRule" id="PRU00285"/>
    </source>
</evidence>
<dbReference type="Pfam" id="PF00011">
    <property type="entry name" value="HSP20"/>
    <property type="match status" value="1"/>
</dbReference>
<protein>
    <submittedName>
        <fullName evidence="5">Heat shock protein 20 family</fullName>
    </submittedName>
</protein>